<organism evidence="7 8">
    <name type="scientific">Entomortierella parvispora</name>
    <dbReference type="NCBI Taxonomy" id="205924"/>
    <lineage>
        <taxon>Eukaryota</taxon>
        <taxon>Fungi</taxon>
        <taxon>Fungi incertae sedis</taxon>
        <taxon>Mucoromycota</taxon>
        <taxon>Mortierellomycotina</taxon>
        <taxon>Mortierellomycetes</taxon>
        <taxon>Mortierellales</taxon>
        <taxon>Mortierellaceae</taxon>
        <taxon>Entomortierella</taxon>
    </lineage>
</organism>
<dbReference type="SUPFAM" id="SSF52540">
    <property type="entry name" value="P-loop containing nucleoside triphosphate hydrolases"/>
    <property type="match status" value="1"/>
</dbReference>
<evidence type="ECO:0008006" key="9">
    <source>
        <dbReference type="Google" id="ProtNLM"/>
    </source>
</evidence>
<feature type="domain" description="NACHT" evidence="5">
    <location>
        <begin position="611"/>
        <end position="766"/>
    </location>
</feature>
<protein>
    <recommendedName>
        <fullName evidence="9">WD40 repeat-like protein</fullName>
    </recommendedName>
</protein>
<dbReference type="PRINTS" id="PR00320">
    <property type="entry name" value="GPROTEINBRPT"/>
</dbReference>
<dbReference type="PROSITE" id="PS50294">
    <property type="entry name" value="WD_REPEATS_REGION"/>
    <property type="match status" value="5"/>
</dbReference>
<dbReference type="InterPro" id="IPR019775">
    <property type="entry name" value="WD40_repeat_CS"/>
</dbReference>
<dbReference type="PANTHER" id="PTHR19879">
    <property type="entry name" value="TRANSCRIPTION INITIATION FACTOR TFIID"/>
    <property type="match status" value="1"/>
</dbReference>
<dbReference type="SUPFAM" id="SSF48371">
    <property type="entry name" value="ARM repeat"/>
    <property type="match status" value="1"/>
</dbReference>
<dbReference type="InterPro" id="IPR001680">
    <property type="entry name" value="WD40_rpt"/>
</dbReference>
<dbReference type="SUPFAM" id="SSF50978">
    <property type="entry name" value="WD40 repeat-like"/>
    <property type="match status" value="2"/>
</dbReference>
<dbReference type="SUPFAM" id="SSF50993">
    <property type="entry name" value="Peptidase/esterase 'gauge' domain"/>
    <property type="match status" value="1"/>
</dbReference>
<evidence type="ECO:0000256" key="2">
    <source>
        <dbReference type="ARBA" id="ARBA00022737"/>
    </source>
</evidence>
<dbReference type="Proteomes" id="UP000827284">
    <property type="component" value="Unassembled WGS sequence"/>
</dbReference>
<name>A0A9P3LXT9_9FUNG</name>
<dbReference type="Pfam" id="PF00400">
    <property type="entry name" value="WD40"/>
    <property type="match status" value="7"/>
</dbReference>
<keyword evidence="8" id="KW-1185">Reference proteome</keyword>
<dbReference type="InterPro" id="IPR056251">
    <property type="entry name" value="Arm_rpt_dom"/>
</dbReference>
<feature type="region of interest" description="Disordered" evidence="4">
    <location>
        <begin position="1"/>
        <end position="59"/>
    </location>
</feature>
<dbReference type="InterPro" id="IPR001646">
    <property type="entry name" value="5peptide_repeat"/>
</dbReference>
<dbReference type="OrthoDB" id="2443807at2759"/>
<evidence type="ECO:0000256" key="1">
    <source>
        <dbReference type="ARBA" id="ARBA00022574"/>
    </source>
</evidence>
<dbReference type="InterPro" id="IPR015943">
    <property type="entry name" value="WD40/YVTN_repeat-like_dom_sf"/>
</dbReference>
<feature type="domain" description="Arm-like repeat" evidence="6">
    <location>
        <begin position="164"/>
        <end position="502"/>
    </location>
</feature>
<dbReference type="InterPro" id="IPR016024">
    <property type="entry name" value="ARM-type_fold"/>
</dbReference>
<evidence type="ECO:0000259" key="6">
    <source>
        <dbReference type="Pfam" id="PF23948"/>
    </source>
</evidence>
<evidence type="ECO:0000256" key="3">
    <source>
        <dbReference type="PROSITE-ProRule" id="PRU00221"/>
    </source>
</evidence>
<evidence type="ECO:0000259" key="5">
    <source>
        <dbReference type="Pfam" id="PF05729"/>
    </source>
</evidence>
<sequence length="1827" mass="202788">MTNPTSPKEGHSWFSKTKGKMKKAFQPAKGNNNGSTASSSPPTSPLSSSHSTPTSTVKTVSRALNAPSPAKLAPVVALEAASMVPPSFNPDIFPSQIARTNDIHPPKIAQRIDSTAQLVHCARLLQRMDSPSFSLSAPASLSTNEQLNLSNEDREWMKNVENLSVEKDRIHQLLTGVANEFISDPIKDEDAIREVIIVGPVLRKDHFRALLNCLLAEFRNAPLLEIGKLPGLVQLVQDAPPDYLETNDLIDILELIRKRLEGTDTHSEKYLFQLTMAISKVLSVMADLNIKELDRVEQHQPLRTILAGMKIDSNPYLRYQAVYAVQALRCVPDDETPSRCFFRHFVNVAGAAIKLSGVMQADINGFAGGVKEIQSSLTSVISFVKSTVEEDIPAFMENGAGLVDCLKNMIKSDKRHPWYVSLRAAEDLIKTGNLLALKELFFAAPSHDSYLFQWGYCQLLGEIAVDLSWDQDTRCKAVQFLGEIYKLSSELQVKEWILTILSYISTFTDEPTNAKASILIEDLSTGNEGAPQPHYFVGRRLPLPKLSPLLFKVNKTANLEPTLLKIKWEITQGRRGMYVPLMSKANPKDSGEKLDPLDQRVFDFLASKKEVMLILGGSGSGKTTFNEHLERTLWEQYQPGGPIPLFIDLKAMGNLNQVDIAEKKLSNYLFKPEEIRELKEYRRIILICDGYDEAKTFANLHKQLKSQRWTSFQVVVSCRSQYLTNANYRSFFAPQTTGQKSQALSLFDEAVVMPFRVDQIRDYIEKFRETEDARDVFGERPIWTTDYYFKQLGSLMELVKNPFMLRLALTTLPGIVDGESGLPKVLTTRFELFLAFGKQHFEKELDKLSEQRGGNMPADEASAFDILQSDFFSCGIHFSMRLAHAIFVKNEGVNRVEYSPKEKPGWKTPFFSPKTKAEIRLLRGTIQVARHFVEESGRYGISSSKDVYSFIHRSIMEFYCACQLCDIIADPLHEHNHAEESQHTVLAECLDPAASPLLLSGHPLNHRSIISEPSIVHFLVEHSQMHPEFQEQLREVVERSRIDKTVSQAAANAITILVKAGIHFSGEDLSGIQVPGADLAGGYFDSAILRDTNLTDVNLSRAWLRQADFTNAQMTGVQFGEKPFLTFEGVRAPSMALSPNGKKEFAVGFANGEIKVLATSDWSTRLTLQGHTEHVSSVSFCDKGRYLASGGADTDVRVWNLENPSDCRILKGHPKEVNYLAFSPDGRNIATICMDKKIRIWAADSFSLLFEMEDGDDLHLNLAWSLDGEQLATRGMDGAVRLWDPKSGVLQERVPTGSNRGAGIVYSQDGECFATGAGQDVFVKELQVEGHSLVMKGHTDSVLGVAISQDGLWVASASSDQSVRLWDRRTGRAILELTGHTFLVGEVAFLNEETLLSFSLDGEMRFWDLSSVISHDGALSGVVDPVLRGHRGVITGVSFSPDGKTLLSGGNDKTVQEWDVITGVSQTIVEDHCRVSRVADVANSGPKAVQDFDAETEVYETVDHSPSRVLGVCYTPDGRRMAITELAEEQTLCSLKIDEETVVVDGSLRLVDEKCAAVVYSPCGRWIALGEASGTIRLWDRQSNTETALTGHTDSIKGAAFSVDGRQMSSWSEDRTARFWNTEDATCTSVMEEEVIAMEFSPCGTMVAWSPIDAFLFGAKDRNSWRTLHIRDLSSQEVIHKLRHDCGIRSIAWSAHGILSADNEQKARLWQLQPPASDSQEQEWTCVAILKDFVEVVNSFSWSPPSISPPLFATGCADGSVGVWVVLGENKDGRQQVNIRLKWGSTNRLTASDANITKASGLDTIQKKLLCQRGAIDTSASLEAIEE</sequence>
<evidence type="ECO:0000313" key="7">
    <source>
        <dbReference type="EMBL" id="GJJ74170.1"/>
    </source>
</evidence>
<feature type="repeat" description="WD" evidence="3">
    <location>
        <begin position="1168"/>
        <end position="1203"/>
    </location>
</feature>
<feature type="repeat" description="WD" evidence="3">
    <location>
        <begin position="1262"/>
        <end position="1293"/>
    </location>
</feature>
<dbReference type="Pfam" id="PF00805">
    <property type="entry name" value="Pentapeptide"/>
    <property type="match status" value="1"/>
</dbReference>
<reference evidence="7" key="2">
    <citation type="journal article" date="2022" name="Microbiol. Resour. Announc.">
        <title>Whole-Genome Sequence of Entomortierella parvispora E1425, a Mucoromycotan Fungus Associated with Burkholderiaceae-Related Endosymbiotic Bacteria.</title>
        <authorList>
            <person name="Herlambang A."/>
            <person name="Guo Y."/>
            <person name="Takashima Y."/>
            <person name="Narisawa K."/>
            <person name="Ohta H."/>
            <person name="Nishizawa T."/>
        </authorList>
    </citation>
    <scope>NUCLEOTIDE SEQUENCE</scope>
    <source>
        <strain evidence="7">E1425</strain>
    </source>
</reference>
<dbReference type="Pfam" id="PF23948">
    <property type="entry name" value="ARM_5"/>
    <property type="match status" value="1"/>
</dbReference>
<dbReference type="InterPro" id="IPR027417">
    <property type="entry name" value="P-loop_NTPase"/>
</dbReference>
<dbReference type="Pfam" id="PF05729">
    <property type="entry name" value="NACHT"/>
    <property type="match status" value="1"/>
</dbReference>
<dbReference type="InterPro" id="IPR007111">
    <property type="entry name" value="NACHT_NTPase"/>
</dbReference>
<feature type="repeat" description="WD" evidence="3">
    <location>
        <begin position="1589"/>
        <end position="1630"/>
    </location>
</feature>
<dbReference type="PROSITE" id="PS50082">
    <property type="entry name" value="WD_REPEATS_2"/>
    <property type="match status" value="7"/>
</dbReference>
<proteinExistence type="predicted"/>
<dbReference type="Gene3D" id="3.40.50.300">
    <property type="entry name" value="P-loop containing nucleotide triphosphate hydrolases"/>
    <property type="match status" value="1"/>
</dbReference>
<dbReference type="SMART" id="SM00320">
    <property type="entry name" value="WD40"/>
    <property type="match status" value="11"/>
</dbReference>
<evidence type="ECO:0000313" key="8">
    <source>
        <dbReference type="Proteomes" id="UP000827284"/>
    </source>
</evidence>
<keyword evidence="1 3" id="KW-0853">WD repeat</keyword>
<dbReference type="CDD" id="cd00200">
    <property type="entry name" value="WD40"/>
    <property type="match status" value="1"/>
</dbReference>
<feature type="repeat" description="WD" evidence="3">
    <location>
        <begin position="1427"/>
        <end position="1460"/>
    </location>
</feature>
<reference evidence="7" key="1">
    <citation type="submission" date="2021-11" db="EMBL/GenBank/DDBJ databases">
        <authorList>
            <person name="Herlambang A."/>
            <person name="Guo Y."/>
            <person name="Takashima Y."/>
            <person name="Nishizawa T."/>
        </authorList>
    </citation>
    <scope>NUCLEOTIDE SEQUENCE</scope>
    <source>
        <strain evidence="7">E1425</strain>
    </source>
</reference>
<evidence type="ECO:0000256" key="4">
    <source>
        <dbReference type="SAM" id="MobiDB-lite"/>
    </source>
</evidence>
<keyword evidence="2" id="KW-0677">Repeat</keyword>
<dbReference type="EMBL" id="BQFW01000008">
    <property type="protein sequence ID" value="GJJ74170.1"/>
    <property type="molecule type" value="Genomic_DNA"/>
</dbReference>
<dbReference type="Gene3D" id="2.130.10.10">
    <property type="entry name" value="YVTN repeat-like/Quinoprotein amine dehydrogenase"/>
    <property type="match status" value="4"/>
</dbReference>
<dbReference type="SUPFAM" id="SSF141571">
    <property type="entry name" value="Pentapeptide repeat-like"/>
    <property type="match status" value="1"/>
</dbReference>
<dbReference type="PANTHER" id="PTHR19879:SF9">
    <property type="entry name" value="TRANSCRIPTION INITIATION FACTOR TFIID SUBUNIT 5"/>
    <property type="match status" value="1"/>
</dbReference>
<feature type="repeat" description="WD" evidence="3">
    <location>
        <begin position="1335"/>
        <end position="1376"/>
    </location>
</feature>
<dbReference type="InterPro" id="IPR020472">
    <property type="entry name" value="WD40_PAC1"/>
</dbReference>
<feature type="repeat" description="WD" evidence="3">
    <location>
        <begin position="1377"/>
        <end position="1411"/>
    </location>
</feature>
<dbReference type="Gene3D" id="2.160.20.80">
    <property type="entry name" value="E3 ubiquitin-protein ligase SopA"/>
    <property type="match status" value="1"/>
</dbReference>
<feature type="compositionally biased region" description="Low complexity" evidence="4">
    <location>
        <begin position="35"/>
        <end position="56"/>
    </location>
</feature>
<gene>
    <name evidence="7" type="ORF">EMPS_06528</name>
</gene>
<comment type="caution">
    <text evidence="7">The sequence shown here is derived from an EMBL/GenBank/DDBJ whole genome shotgun (WGS) entry which is preliminary data.</text>
</comment>
<dbReference type="PROSITE" id="PS00678">
    <property type="entry name" value="WD_REPEATS_1"/>
    <property type="match status" value="1"/>
</dbReference>
<accession>A0A9P3LXT9</accession>
<feature type="repeat" description="WD" evidence="3">
    <location>
        <begin position="1210"/>
        <end position="1241"/>
    </location>
</feature>
<dbReference type="InterPro" id="IPR036322">
    <property type="entry name" value="WD40_repeat_dom_sf"/>
</dbReference>